<dbReference type="RefSeq" id="WP_056960769.1">
    <property type="nucleotide sequence ID" value="NZ_AZFQ01000036.1"/>
</dbReference>
<evidence type="ECO:0000313" key="1">
    <source>
        <dbReference type="EMBL" id="KRL98838.1"/>
    </source>
</evidence>
<dbReference type="Proteomes" id="UP000051166">
    <property type="component" value="Unassembled WGS sequence"/>
</dbReference>
<reference evidence="1 2" key="1">
    <citation type="journal article" date="2015" name="Genome Announc.">
        <title>Expanding the biotechnology potential of lactobacilli through comparative genomics of 213 strains and associated genera.</title>
        <authorList>
            <person name="Sun Z."/>
            <person name="Harris H.M."/>
            <person name="McCann A."/>
            <person name="Guo C."/>
            <person name="Argimon S."/>
            <person name="Zhang W."/>
            <person name="Yang X."/>
            <person name="Jeffery I.B."/>
            <person name="Cooney J.C."/>
            <person name="Kagawa T.F."/>
            <person name="Liu W."/>
            <person name="Song Y."/>
            <person name="Salvetti E."/>
            <person name="Wrobel A."/>
            <person name="Rasinkangas P."/>
            <person name="Parkhill J."/>
            <person name="Rea M.C."/>
            <person name="O'Sullivan O."/>
            <person name="Ritari J."/>
            <person name="Douillard F.P."/>
            <person name="Paul Ross R."/>
            <person name="Yang R."/>
            <person name="Briner A.E."/>
            <person name="Felis G.E."/>
            <person name="de Vos W.M."/>
            <person name="Barrangou R."/>
            <person name="Klaenhammer T.R."/>
            <person name="Caufield P.W."/>
            <person name="Cui Y."/>
            <person name="Zhang H."/>
            <person name="O'Toole P.W."/>
        </authorList>
    </citation>
    <scope>NUCLEOTIDE SEQUENCE [LARGE SCALE GENOMIC DNA]</scope>
    <source>
        <strain evidence="1 2">DSM 16230</strain>
    </source>
</reference>
<dbReference type="OrthoDB" id="2339585at2"/>
<dbReference type="AlphaFoldDB" id="A0A0R1V035"/>
<gene>
    <name evidence="1" type="ORF">FD50_GL000651</name>
</gene>
<protein>
    <recommendedName>
        <fullName evidence="3">DUF4811 domain-containing protein</fullName>
    </recommendedName>
</protein>
<dbReference type="PATRIC" id="fig|1423801.4.peg.660"/>
<dbReference type="EMBL" id="AZFQ01000036">
    <property type="protein sequence ID" value="KRL98838.1"/>
    <property type="molecule type" value="Genomic_DNA"/>
</dbReference>
<keyword evidence="2" id="KW-1185">Reference proteome</keyword>
<dbReference type="STRING" id="1423801.FD50_GL000651"/>
<comment type="caution">
    <text evidence="1">The sequence shown here is derived from an EMBL/GenBank/DDBJ whole genome shotgun (WGS) entry which is preliminary data.</text>
</comment>
<sequence>MILILSAICLVGIILLSIRAKFPGRGGYLALLTITLLGSQSYLLMDTQFHWGTKLVTKKHTVKIYPIVSFPGSNQVLIYRNLGSGKTKKQIYVTAKGPQKKQKSLLYSDGIKVRLRSYRQKSALRITAQSEYHYTSKLMQVLFAGITNNHHLKATTVTFLLPGNWSVLSTSNARQAGTALKNGKAELKQKVAGRVQKYLRLHPEKATAQPVLKRIEEQALQVETHRILQKFADRQASHD</sequence>
<proteinExistence type="predicted"/>
<evidence type="ECO:0008006" key="3">
    <source>
        <dbReference type="Google" id="ProtNLM"/>
    </source>
</evidence>
<organism evidence="1 2">
    <name type="scientific">Liquorilactobacillus satsumensis DSM 16230 = JCM 12392</name>
    <dbReference type="NCBI Taxonomy" id="1423801"/>
    <lineage>
        <taxon>Bacteria</taxon>
        <taxon>Bacillati</taxon>
        <taxon>Bacillota</taxon>
        <taxon>Bacilli</taxon>
        <taxon>Lactobacillales</taxon>
        <taxon>Lactobacillaceae</taxon>
        <taxon>Liquorilactobacillus</taxon>
    </lineage>
</organism>
<evidence type="ECO:0000313" key="2">
    <source>
        <dbReference type="Proteomes" id="UP000051166"/>
    </source>
</evidence>
<accession>A0A0R1V035</accession>
<dbReference type="GeneID" id="98308076"/>
<name>A0A0R1V035_9LACO</name>
<dbReference type="InterPro" id="IPR032083">
    <property type="entry name" value="DUF4811"/>
</dbReference>
<dbReference type="Pfam" id="PF16069">
    <property type="entry name" value="DUF4811"/>
    <property type="match status" value="1"/>
</dbReference>